<accession>A0A845QTE3</accession>
<evidence type="ECO:0000256" key="1">
    <source>
        <dbReference type="ARBA" id="ARBA00018672"/>
    </source>
</evidence>
<feature type="domain" description="HTH LytTR-type" evidence="5">
    <location>
        <begin position="152"/>
        <end position="257"/>
    </location>
</feature>
<reference evidence="6 7" key="1">
    <citation type="submission" date="2018-08" db="EMBL/GenBank/DDBJ databases">
        <title>Murine metabolic-syndrome-specific gut microbial biobank.</title>
        <authorList>
            <person name="Liu C."/>
        </authorList>
    </citation>
    <scope>NUCLEOTIDE SEQUENCE [LARGE SCALE GENOMIC DNA]</scope>
    <source>
        <strain evidence="6 7">583</strain>
    </source>
</reference>
<dbReference type="Gene3D" id="2.40.50.40">
    <property type="match status" value="1"/>
</dbReference>
<evidence type="ECO:0000256" key="3">
    <source>
        <dbReference type="PROSITE-ProRule" id="PRU00169"/>
    </source>
</evidence>
<dbReference type="AlphaFoldDB" id="A0A845QTE3"/>
<comment type="caution">
    <text evidence="6">The sequence shown here is derived from an EMBL/GenBank/DDBJ whole genome shotgun (WGS) entry which is preliminary data.</text>
</comment>
<keyword evidence="6" id="KW-0238">DNA-binding</keyword>
<evidence type="ECO:0000259" key="4">
    <source>
        <dbReference type="PROSITE" id="PS50110"/>
    </source>
</evidence>
<dbReference type="InterPro" id="IPR007492">
    <property type="entry name" value="LytTR_DNA-bd_dom"/>
</dbReference>
<dbReference type="GO" id="GO:0000156">
    <property type="term" value="F:phosphorelay response regulator activity"/>
    <property type="evidence" value="ECO:0007669"/>
    <property type="project" value="InterPro"/>
</dbReference>
<dbReference type="InterPro" id="IPR001789">
    <property type="entry name" value="Sig_transdc_resp-reg_receiver"/>
</dbReference>
<protein>
    <recommendedName>
        <fullName evidence="1">Stage 0 sporulation protein A homolog</fullName>
    </recommendedName>
</protein>
<dbReference type="EMBL" id="QXXA01000001">
    <property type="protein sequence ID" value="NBI05314.1"/>
    <property type="molecule type" value="Genomic_DNA"/>
</dbReference>
<dbReference type="Gene3D" id="3.40.50.2300">
    <property type="match status" value="1"/>
</dbReference>
<dbReference type="Pfam" id="PF04397">
    <property type="entry name" value="LytTR"/>
    <property type="match status" value="1"/>
</dbReference>
<dbReference type="OrthoDB" id="9809318at2"/>
<dbReference type="SMART" id="SM00850">
    <property type="entry name" value="LytTR"/>
    <property type="match status" value="1"/>
</dbReference>
<dbReference type="InterPro" id="IPR046947">
    <property type="entry name" value="LytR-like"/>
</dbReference>
<gene>
    <name evidence="6" type="ORF">D3Z33_00405</name>
</gene>
<dbReference type="CDD" id="cd17532">
    <property type="entry name" value="REC_LytTR_AlgR-like"/>
    <property type="match status" value="1"/>
</dbReference>
<dbReference type="SUPFAM" id="SSF52172">
    <property type="entry name" value="CheY-like"/>
    <property type="match status" value="1"/>
</dbReference>
<dbReference type="Pfam" id="PF00072">
    <property type="entry name" value="Response_reg"/>
    <property type="match status" value="1"/>
</dbReference>
<dbReference type="PROSITE" id="PS50110">
    <property type="entry name" value="RESPONSE_REGULATORY"/>
    <property type="match status" value="1"/>
</dbReference>
<dbReference type="PROSITE" id="PS50930">
    <property type="entry name" value="HTH_LYTTR"/>
    <property type="match status" value="1"/>
</dbReference>
<evidence type="ECO:0000256" key="2">
    <source>
        <dbReference type="ARBA" id="ARBA00024867"/>
    </source>
</evidence>
<feature type="modified residue" description="4-aspartylphosphate" evidence="3">
    <location>
        <position position="55"/>
    </location>
</feature>
<dbReference type="SMART" id="SM00448">
    <property type="entry name" value="REC"/>
    <property type="match status" value="1"/>
</dbReference>
<feature type="domain" description="Response regulatory" evidence="4">
    <location>
        <begin position="4"/>
        <end position="120"/>
    </location>
</feature>
<dbReference type="RefSeq" id="WP_160195828.1">
    <property type="nucleotide sequence ID" value="NZ_QXXA01000001.1"/>
</dbReference>
<dbReference type="FunFam" id="3.40.50.2300:FF:000051">
    <property type="entry name" value="Two-component response regulator yehT"/>
    <property type="match status" value="1"/>
</dbReference>
<dbReference type="Gene3D" id="2.20.25.10">
    <property type="match status" value="1"/>
</dbReference>
<dbReference type="Proteomes" id="UP000467132">
    <property type="component" value="Unassembled WGS sequence"/>
</dbReference>
<keyword evidence="3" id="KW-0597">Phosphoprotein</keyword>
<name>A0A845QTE3_9CLOT</name>
<dbReference type="InterPro" id="IPR011006">
    <property type="entry name" value="CheY-like_superfamily"/>
</dbReference>
<organism evidence="6 7">
    <name type="scientific">Senegalia massiliensis</name>
    <dbReference type="NCBI Taxonomy" id="1720316"/>
    <lineage>
        <taxon>Bacteria</taxon>
        <taxon>Bacillati</taxon>
        <taxon>Bacillota</taxon>
        <taxon>Clostridia</taxon>
        <taxon>Eubacteriales</taxon>
        <taxon>Clostridiaceae</taxon>
        <taxon>Senegalia</taxon>
    </lineage>
</organism>
<proteinExistence type="predicted"/>
<comment type="function">
    <text evidence="2">May play the central regulatory role in sporulation. It may be an element of the effector pathway responsible for the activation of sporulation genes in response to nutritional stress. Spo0A may act in concert with spo0H (a sigma factor) to control the expression of some genes that are critical to the sporulation process.</text>
</comment>
<keyword evidence="7" id="KW-1185">Reference proteome</keyword>
<evidence type="ECO:0000259" key="5">
    <source>
        <dbReference type="PROSITE" id="PS50930"/>
    </source>
</evidence>
<sequence length="258" mass="30160">MKLKVLVVDDELPAREEIKYLLEKYDDIEIIYEANNGIIAFDLIQKFEPDIIFLDINMPKISGIELADKIINTNNIKTPLIVFITAYDEYAIKAFELNAIDYLLKPIGENRLEKTLKKIKKNLKLNDKKMQQNIDTIVNQLQNKKQSDSIKLTLYKDGAFYPISTKNIIFSTVEDKNTVIITTKGKFIYHDSLSHLERNINKNNFFRSHRSFVINVDYIEKIEPWFNNTYNVKLKGYNENIPVSRGQVKQFKSIMNLI</sequence>
<dbReference type="PANTHER" id="PTHR37299:SF1">
    <property type="entry name" value="STAGE 0 SPORULATION PROTEIN A HOMOLOG"/>
    <property type="match status" value="1"/>
</dbReference>
<dbReference type="GO" id="GO:0003677">
    <property type="term" value="F:DNA binding"/>
    <property type="evidence" value="ECO:0007669"/>
    <property type="project" value="UniProtKB-KW"/>
</dbReference>
<evidence type="ECO:0000313" key="6">
    <source>
        <dbReference type="EMBL" id="NBI05314.1"/>
    </source>
</evidence>
<dbReference type="PANTHER" id="PTHR37299">
    <property type="entry name" value="TRANSCRIPTIONAL REGULATOR-RELATED"/>
    <property type="match status" value="1"/>
</dbReference>
<evidence type="ECO:0000313" key="7">
    <source>
        <dbReference type="Proteomes" id="UP000467132"/>
    </source>
</evidence>